<dbReference type="Proteomes" id="UP001566132">
    <property type="component" value="Unassembled WGS sequence"/>
</dbReference>
<comment type="caution">
    <text evidence="1">The sequence shown here is derived from an EMBL/GenBank/DDBJ whole genome shotgun (WGS) entry which is preliminary data.</text>
</comment>
<name>A0ABD1F3L3_HYPHA</name>
<reference evidence="1 2" key="1">
    <citation type="submission" date="2024-05" db="EMBL/GenBank/DDBJ databases">
        <title>Genetic variation in Jamaican populations of the coffee berry borer (Hypothenemus hampei).</title>
        <authorList>
            <person name="Errbii M."/>
            <person name="Myrie A."/>
        </authorList>
    </citation>
    <scope>NUCLEOTIDE SEQUENCE [LARGE SCALE GENOMIC DNA]</scope>
    <source>
        <strain evidence="1">JA-Hopewell-2020-01-JO</strain>
        <tissue evidence="1">Whole body</tissue>
    </source>
</reference>
<evidence type="ECO:0000313" key="1">
    <source>
        <dbReference type="EMBL" id="KAL1509838.1"/>
    </source>
</evidence>
<keyword evidence="2" id="KW-1185">Reference proteome</keyword>
<evidence type="ECO:0000313" key="2">
    <source>
        <dbReference type="Proteomes" id="UP001566132"/>
    </source>
</evidence>
<dbReference type="EMBL" id="JBDJPC010000003">
    <property type="protein sequence ID" value="KAL1509838.1"/>
    <property type="molecule type" value="Genomic_DNA"/>
</dbReference>
<sequence>MKEFSGLEYYSSIRPGKIAGDTRGTAIRSFKYSKDTETQYKLNFDADWYVCSHKQKPRKM</sequence>
<accession>A0ABD1F3L3</accession>
<gene>
    <name evidence="1" type="ORF">ABEB36_004515</name>
</gene>
<protein>
    <submittedName>
        <fullName evidence="1">Uncharacterized protein</fullName>
    </submittedName>
</protein>
<proteinExistence type="predicted"/>
<organism evidence="1 2">
    <name type="scientific">Hypothenemus hampei</name>
    <name type="common">Coffee berry borer</name>
    <dbReference type="NCBI Taxonomy" id="57062"/>
    <lineage>
        <taxon>Eukaryota</taxon>
        <taxon>Metazoa</taxon>
        <taxon>Ecdysozoa</taxon>
        <taxon>Arthropoda</taxon>
        <taxon>Hexapoda</taxon>
        <taxon>Insecta</taxon>
        <taxon>Pterygota</taxon>
        <taxon>Neoptera</taxon>
        <taxon>Endopterygota</taxon>
        <taxon>Coleoptera</taxon>
        <taxon>Polyphaga</taxon>
        <taxon>Cucujiformia</taxon>
        <taxon>Curculionidae</taxon>
        <taxon>Scolytinae</taxon>
        <taxon>Hypothenemus</taxon>
    </lineage>
</organism>
<dbReference type="AlphaFoldDB" id="A0ABD1F3L3"/>